<accession>A0A562IJC6</accession>
<dbReference type="Pfam" id="PF14741">
    <property type="entry name" value="GH114_assoc"/>
    <property type="match status" value="1"/>
</dbReference>
<gene>
    <name evidence="4" type="ORF">JD77_05759</name>
</gene>
<comment type="caution">
    <text evidence="4">The sequence shown here is derived from an EMBL/GenBank/DDBJ whole genome shotgun (WGS) entry which is preliminary data.</text>
</comment>
<evidence type="ECO:0000313" key="5">
    <source>
        <dbReference type="Proteomes" id="UP000319825"/>
    </source>
</evidence>
<dbReference type="PANTHER" id="PTHR35273:SF2">
    <property type="entry name" value="ALPHA-GALACTOSIDASE"/>
    <property type="match status" value="1"/>
</dbReference>
<dbReference type="Proteomes" id="UP000319825">
    <property type="component" value="Unassembled WGS sequence"/>
</dbReference>
<dbReference type="Pfam" id="PF03537">
    <property type="entry name" value="Glyco_hydro_114"/>
    <property type="match status" value="1"/>
</dbReference>
<evidence type="ECO:0000259" key="3">
    <source>
        <dbReference type="Pfam" id="PF14741"/>
    </source>
</evidence>
<feature type="compositionally biased region" description="Low complexity" evidence="1">
    <location>
        <begin position="159"/>
        <end position="172"/>
    </location>
</feature>
<evidence type="ECO:0000259" key="2">
    <source>
        <dbReference type="Pfam" id="PF03537"/>
    </source>
</evidence>
<dbReference type="InterPro" id="IPR049922">
    <property type="entry name" value="GH114_assoc"/>
</dbReference>
<dbReference type="PANTHER" id="PTHR35273">
    <property type="entry name" value="ALPHA-1,4 POLYGALACTOSAMINIDASE, PUTATIVE (AFU_ORTHOLOGUE AFUA_3G07890)-RELATED"/>
    <property type="match status" value="1"/>
</dbReference>
<feature type="compositionally biased region" description="Low complexity" evidence="1">
    <location>
        <begin position="136"/>
        <end position="150"/>
    </location>
</feature>
<dbReference type="Gene3D" id="3.20.20.70">
    <property type="entry name" value="Aldolase class I"/>
    <property type="match status" value="1"/>
</dbReference>
<keyword evidence="5" id="KW-1185">Reference proteome</keyword>
<evidence type="ECO:0000256" key="1">
    <source>
        <dbReference type="SAM" id="MobiDB-lite"/>
    </source>
</evidence>
<name>A0A562IJC6_MICOL</name>
<sequence length="430" mass="46766">MTNLAEADLTGTTDDWNRYVEFIGRYSGYLTFVAPPDVSPREVTAVDVRVNYRGPDPETQTWTFALFDWAARGWVRVGTNAGAPHWGPWTSLAWPASAPYARYMSPTGELRLQITTNTGRDAADLDYVAISLTSTPGQPAPSGGARSPSASTPPPPSTQPHVPTSPSATTPTTAPPSPSTRPGSTTSSVRCPDCWRPPLQVSWNWVIAGVPKPPFRDVDIYDIDGFDASSADVAALHRAGIRVVCYISAGSYEDWRPDAGQFPASLVGRNLDGWAGERWLDVRGISPTSPLARIMTARIDMCRAKGFDAVEFDNMDGYINRTGFPLTAADQLAYNRFLANTAHARGLSTVMKNDLGQIDDLVDYFDMALNEECGRYNECGEYQPFIAAGKPVLHAEYGSSTAFCQADNAANINGVLFSLDLDDSVYRPCR</sequence>
<organism evidence="4 5">
    <name type="scientific">Micromonospora olivasterospora</name>
    <dbReference type="NCBI Taxonomy" id="1880"/>
    <lineage>
        <taxon>Bacteria</taxon>
        <taxon>Bacillati</taxon>
        <taxon>Actinomycetota</taxon>
        <taxon>Actinomycetes</taxon>
        <taxon>Micromonosporales</taxon>
        <taxon>Micromonosporaceae</taxon>
        <taxon>Micromonospora</taxon>
    </lineage>
</organism>
<dbReference type="InterPro" id="IPR017853">
    <property type="entry name" value="GH"/>
</dbReference>
<proteinExistence type="predicted"/>
<dbReference type="InterPro" id="IPR004352">
    <property type="entry name" value="GH114_TIM-barrel"/>
</dbReference>
<protein>
    <submittedName>
        <fullName evidence="4">Uncharacterized protein</fullName>
    </submittedName>
</protein>
<feature type="region of interest" description="Disordered" evidence="1">
    <location>
        <begin position="132"/>
        <end position="191"/>
    </location>
</feature>
<dbReference type="InterPro" id="IPR013785">
    <property type="entry name" value="Aldolase_TIM"/>
</dbReference>
<feature type="domain" description="Glycosyl-hydrolase 114-associated" evidence="3">
    <location>
        <begin position="4"/>
        <end position="127"/>
    </location>
</feature>
<feature type="domain" description="Glycoside-hydrolase family GH114 TIM-barrel" evidence="2">
    <location>
        <begin position="202"/>
        <end position="424"/>
    </location>
</feature>
<dbReference type="AlphaFoldDB" id="A0A562IJC6"/>
<dbReference type="SUPFAM" id="SSF51445">
    <property type="entry name" value="(Trans)glycosidases"/>
    <property type="match status" value="1"/>
</dbReference>
<evidence type="ECO:0000313" key="4">
    <source>
        <dbReference type="EMBL" id="TWH70734.1"/>
    </source>
</evidence>
<dbReference type="EMBL" id="VLKE01000001">
    <property type="protein sequence ID" value="TWH70734.1"/>
    <property type="molecule type" value="Genomic_DNA"/>
</dbReference>
<reference evidence="4 5" key="1">
    <citation type="submission" date="2019-07" db="EMBL/GenBank/DDBJ databases">
        <title>R&amp;d 2014.</title>
        <authorList>
            <person name="Klenk H.-P."/>
        </authorList>
    </citation>
    <scope>NUCLEOTIDE SEQUENCE [LARGE SCALE GENOMIC DNA]</scope>
    <source>
        <strain evidence="4 5">DSM 43868</strain>
    </source>
</reference>